<reference evidence="4" key="1">
    <citation type="journal article" date="2017" name="Med. Chem. Commun.">
        <title>Nonomuraea sp. ATCC 55076 harbours the largest actinomycete chromosome to date and the kistamicin biosynthetic gene cluster.</title>
        <authorList>
            <person name="Nazari B."/>
            <person name="Forneris C.C."/>
            <person name="Gibson M.I."/>
            <person name="Moon K."/>
            <person name="Schramma K.R."/>
            <person name="Seyedsayamdost M.R."/>
        </authorList>
    </citation>
    <scope>NUCLEOTIDE SEQUENCE [LARGE SCALE GENOMIC DNA]</scope>
    <source>
        <strain evidence="4">ATCC 55076</strain>
    </source>
</reference>
<evidence type="ECO:0008006" key="5">
    <source>
        <dbReference type="Google" id="ProtNLM"/>
    </source>
</evidence>
<dbReference type="InterPro" id="IPR011042">
    <property type="entry name" value="6-blade_b-propeller_TolB-like"/>
</dbReference>
<feature type="region of interest" description="Disordered" evidence="1">
    <location>
        <begin position="64"/>
        <end position="91"/>
    </location>
</feature>
<keyword evidence="2" id="KW-0812">Transmembrane</keyword>
<proteinExistence type="predicted"/>
<evidence type="ECO:0000313" key="4">
    <source>
        <dbReference type="Proteomes" id="UP000190797"/>
    </source>
</evidence>
<dbReference type="KEGG" id="noa:BKM31_44350"/>
<evidence type="ECO:0000256" key="1">
    <source>
        <dbReference type="SAM" id="MobiDB-lite"/>
    </source>
</evidence>
<feature type="transmembrane region" description="Helical" evidence="2">
    <location>
        <begin position="41"/>
        <end position="61"/>
    </location>
</feature>
<evidence type="ECO:0000256" key="2">
    <source>
        <dbReference type="SAM" id="Phobius"/>
    </source>
</evidence>
<dbReference type="OrthoDB" id="3542794at2"/>
<dbReference type="Proteomes" id="UP000190797">
    <property type="component" value="Chromosome"/>
</dbReference>
<sequence>MRSEEELIGALRTAGEHAPDDAGGLLAGVALRRRRRTRRRLRVLAAAAAVVVLSVGIRGVVLTGGGEGDVATTPTATPPTETQRPRSGPVGQVWPRAVFTVPTENASGDTRLPLTGVSATQILLLSLPAQKSPLLEMYDSTTGQTRVLAELPSSQKHMGPIVAADGANIVWSVGGRSSAEIWTIPLTGGEPTAVTGLSGERADLEALSVNGGQVIWSERSGDVWRAPLTGGGAPERIPFGNGLHLLRWPWAGDVPGGPDTSDRSQTEIVDLTLDTRVPITVPDGVKGLRCGPHWCSGRDAKGVFVQRISGGEVHRGLDGFGHPKALSMAPILNRFVVLKNGVYDAETGVTATIPARASWLSIGTSAEPSTVVYWEGRSGTYEVLNLAAVPSAQ</sequence>
<keyword evidence="2" id="KW-1133">Transmembrane helix</keyword>
<dbReference type="Gene3D" id="2.120.10.30">
    <property type="entry name" value="TolB, C-terminal domain"/>
    <property type="match status" value="1"/>
</dbReference>
<accession>A0A1V0ABI5</accession>
<feature type="compositionally biased region" description="Low complexity" evidence="1">
    <location>
        <begin position="71"/>
        <end position="82"/>
    </location>
</feature>
<name>A0A1V0ABI5_9ACTN</name>
<dbReference type="SUPFAM" id="SSF69304">
    <property type="entry name" value="Tricorn protease N-terminal domain"/>
    <property type="match status" value="1"/>
</dbReference>
<dbReference type="EMBL" id="CP017717">
    <property type="protein sequence ID" value="AQZ67565.1"/>
    <property type="molecule type" value="Genomic_DNA"/>
</dbReference>
<organism evidence="3 4">
    <name type="scientific">[Actinomadura] parvosata subsp. kistnae</name>
    <dbReference type="NCBI Taxonomy" id="1909395"/>
    <lineage>
        <taxon>Bacteria</taxon>
        <taxon>Bacillati</taxon>
        <taxon>Actinomycetota</taxon>
        <taxon>Actinomycetes</taxon>
        <taxon>Streptosporangiales</taxon>
        <taxon>Streptosporangiaceae</taxon>
        <taxon>Nonomuraea</taxon>
    </lineage>
</organism>
<keyword evidence="2" id="KW-0472">Membrane</keyword>
<gene>
    <name evidence="3" type="ORF">BKM31_44350</name>
</gene>
<dbReference type="RefSeq" id="WP_080043871.1">
    <property type="nucleotide sequence ID" value="NZ_CP017717.1"/>
</dbReference>
<evidence type="ECO:0000313" key="3">
    <source>
        <dbReference type="EMBL" id="AQZ67565.1"/>
    </source>
</evidence>
<keyword evidence="4" id="KW-1185">Reference proteome</keyword>
<dbReference type="STRING" id="1909395.BKM31_44350"/>
<dbReference type="AlphaFoldDB" id="A0A1V0ABI5"/>
<protein>
    <recommendedName>
        <fullName evidence="5">WD40 repeat domain-containing protein</fullName>
    </recommendedName>
</protein>